<dbReference type="Proteomes" id="UP001148125">
    <property type="component" value="Unassembled WGS sequence"/>
</dbReference>
<evidence type="ECO:0000259" key="8">
    <source>
        <dbReference type="Pfam" id="PF00768"/>
    </source>
</evidence>
<comment type="caution">
    <text evidence="9">The sequence shown here is derived from an EMBL/GenBank/DDBJ whole genome shotgun (WGS) entry which is preliminary data.</text>
</comment>
<keyword evidence="5" id="KW-0573">Peptidoglycan synthesis</keyword>
<dbReference type="RefSeq" id="WP_275117245.1">
    <property type="nucleotide sequence ID" value="NZ_JAOTPO010000002.1"/>
</dbReference>
<dbReference type="Pfam" id="PF00768">
    <property type="entry name" value="Peptidase_S11"/>
    <property type="match status" value="1"/>
</dbReference>
<name>A0ABT5VD04_9BACI</name>
<organism evidence="9 10">
    <name type="scientific">Alkalihalobacterium chitinilyticum</name>
    <dbReference type="NCBI Taxonomy" id="2980103"/>
    <lineage>
        <taxon>Bacteria</taxon>
        <taxon>Bacillati</taxon>
        <taxon>Bacillota</taxon>
        <taxon>Bacilli</taxon>
        <taxon>Bacillales</taxon>
        <taxon>Bacillaceae</taxon>
        <taxon>Alkalihalobacterium</taxon>
    </lineage>
</organism>
<protein>
    <submittedName>
        <fullName evidence="9">D-alanyl-D-alanine carboxypeptidase</fullName>
    </submittedName>
</protein>
<evidence type="ECO:0000256" key="4">
    <source>
        <dbReference type="ARBA" id="ARBA00022960"/>
    </source>
</evidence>
<dbReference type="InterPro" id="IPR012338">
    <property type="entry name" value="Beta-lactam/transpept-like"/>
</dbReference>
<evidence type="ECO:0000256" key="7">
    <source>
        <dbReference type="RuleBase" id="RU004016"/>
    </source>
</evidence>
<evidence type="ECO:0000313" key="9">
    <source>
        <dbReference type="EMBL" id="MDE5412617.1"/>
    </source>
</evidence>
<dbReference type="InterPro" id="IPR001967">
    <property type="entry name" value="Peptidase_S11_N"/>
</dbReference>
<feature type="domain" description="Peptidase S11 D-alanyl-D-alanine carboxypeptidase A N-terminal" evidence="8">
    <location>
        <begin position="34"/>
        <end position="255"/>
    </location>
</feature>
<proteinExistence type="inferred from homology"/>
<dbReference type="PANTHER" id="PTHR21581:SF33">
    <property type="entry name" value="D-ALANYL-D-ALANINE CARBOXYPEPTIDASE DACB"/>
    <property type="match status" value="1"/>
</dbReference>
<evidence type="ECO:0000256" key="1">
    <source>
        <dbReference type="ARBA" id="ARBA00007164"/>
    </source>
</evidence>
<evidence type="ECO:0000256" key="6">
    <source>
        <dbReference type="ARBA" id="ARBA00023316"/>
    </source>
</evidence>
<evidence type="ECO:0000256" key="2">
    <source>
        <dbReference type="ARBA" id="ARBA00022729"/>
    </source>
</evidence>
<accession>A0ABT5VD04</accession>
<dbReference type="InterPro" id="IPR018044">
    <property type="entry name" value="Peptidase_S11"/>
</dbReference>
<keyword evidence="10" id="KW-1185">Reference proteome</keyword>
<dbReference type="PRINTS" id="PR00725">
    <property type="entry name" value="DADACBPTASE1"/>
</dbReference>
<dbReference type="SUPFAM" id="SSF56601">
    <property type="entry name" value="beta-lactamase/transpeptidase-like"/>
    <property type="match status" value="1"/>
</dbReference>
<keyword evidence="2" id="KW-0732">Signal</keyword>
<evidence type="ECO:0000256" key="3">
    <source>
        <dbReference type="ARBA" id="ARBA00022801"/>
    </source>
</evidence>
<dbReference type="Gene3D" id="3.40.710.10">
    <property type="entry name" value="DD-peptidase/beta-lactamase superfamily"/>
    <property type="match status" value="1"/>
</dbReference>
<dbReference type="GO" id="GO:0004180">
    <property type="term" value="F:carboxypeptidase activity"/>
    <property type="evidence" value="ECO:0007669"/>
    <property type="project" value="UniProtKB-KW"/>
</dbReference>
<comment type="similarity">
    <text evidence="1 7">Belongs to the peptidase S11 family.</text>
</comment>
<keyword evidence="3" id="KW-0378">Hydrolase</keyword>
<evidence type="ECO:0000256" key="5">
    <source>
        <dbReference type="ARBA" id="ARBA00022984"/>
    </source>
</evidence>
<reference evidence="9" key="1">
    <citation type="submission" date="2024-05" db="EMBL/GenBank/DDBJ databases">
        <title>Alkalihalobacillus sp. strain MEB203 novel alkaliphilic bacterium from Lonar Lake, India.</title>
        <authorList>
            <person name="Joshi A."/>
            <person name="Thite S."/>
            <person name="Mengade P."/>
        </authorList>
    </citation>
    <scope>NUCLEOTIDE SEQUENCE</scope>
    <source>
        <strain evidence="9">MEB 203</strain>
    </source>
</reference>
<keyword evidence="4" id="KW-0133">Cell shape</keyword>
<evidence type="ECO:0000313" key="10">
    <source>
        <dbReference type="Proteomes" id="UP001148125"/>
    </source>
</evidence>
<dbReference type="EMBL" id="JAOTPO010000002">
    <property type="protein sequence ID" value="MDE5412617.1"/>
    <property type="molecule type" value="Genomic_DNA"/>
</dbReference>
<sequence>MLRKISGVLILYISLYLLGNGTVNASVKVDFSEDLFSEAVILIDGKSGKVLYEKNSEQQMYPASITKIITGILAIEQADLSDTVTISKNAREVIGTRVYLLEGEEVELKKLVQGLLISSGNDAGLAIAEHISENEMNFARKMNQFVREKVGVDNTNFTNPHGLFDEEHYTTAYDMAKIAKYAMKNDTFREIVSTKELPWIGEGWETTIYNHNRMLWNYEGATGIKNGYVQKSGYTLVTSVQQGETELIAVTLNAPSSKHAYRDMHRLFDYGFDNFDTKLIAKDQVFQDPFGSKYTLADDLYVTVKKGDALFLDVSIYGYLKVVGKNNQLVGIRGLQRMEEQVAKRTPEFLASIERR</sequence>
<keyword evidence="9" id="KW-0121">Carboxypeptidase</keyword>
<keyword evidence="9" id="KW-0645">Protease</keyword>
<dbReference type="PANTHER" id="PTHR21581">
    <property type="entry name" value="D-ALANYL-D-ALANINE CARBOXYPEPTIDASE"/>
    <property type="match status" value="1"/>
</dbReference>
<gene>
    <name evidence="9" type="ORF">N7Z68_04405</name>
</gene>
<keyword evidence="6" id="KW-0961">Cell wall biogenesis/degradation</keyword>